<dbReference type="KEGG" id="tps:THAPSDRAFT_11287"/>
<feature type="domain" description="Protein kinase" evidence="4">
    <location>
        <begin position="249"/>
        <end position="566"/>
    </location>
</feature>
<dbReference type="GO" id="GO:0004672">
    <property type="term" value="F:protein kinase activity"/>
    <property type="evidence" value="ECO:0007669"/>
    <property type="project" value="InterPro"/>
</dbReference>
<comment type="similarity">
    <text evidence="1">Belongs to the protein kinase superfamily. TKL Ser/Thr protein kinase family. ROCO subfamily.</text>
</comment>
<dbReference type="SUPFAM" id="SSF56112">
    <property type="entry name" value="Protein kinase-like (PK-like)"/>
    <property type="match status" value="2"/>
</dbReference>
<dbReference type="Proteomes" id="UP000001449">
    <property type="component" value="Unassembled WGS sequence"/>
</dbReference>
<evidence type="ECO:0000259" key="4">
    <source>
        <dbReference type="PROSITE" id="PS50011"/>
    </source>
</evidence>
<dbReference type="PANTHER" id="PTHR43642:SF1">
    <property type="entry name" value="HYBRID SIGNAL TRANSDUCTION HISTIDINE KINASE G"/>
    <property type="match status" value="1"/>
</dbReference>
<keyword evidence="3" id="KW-0812">Transmembrane</keyword>
<dbReference type="PaxDb" id="35128-Thaps11287"/>
<dbReference type="SUPFAM" id="SSF52540">
    <property type="entry name" value="P-loop containing nucleoside triphosphate hydrolases"/>
    <property type="match status" value="1"/>
</dbReference>
<dbReference type="STRING" id="35128.B8LDL2"/>
<dbReference type="InParanoid" id="B8LDL2"/>
<dbReference type="GO" id="GO:0005524">
    <property type="term" value="F:ATP binding"/>
    <property type="evidence" value="ECO:0007669"/>
    <property type="project" value="InterPro"/>
</dbReference>
<dbReference type="EMBL" id="DS999420">
    <property type="protein sequence ID" value="EED86598.1"/>
    <property type="molecule type" value="Genomic_DNA"/>
</dbReference>
<keyword evidence="3" id="KW-1133">Transmembrane helix</keyword>
<feature type="compositionally biased region" description="Polar residues" evidence="2">
    <location>
        <begin position="142"/>
        <end position="160"/>
    </location>
</feature>
<keyword evidence="3" id="KW-0472">Membrane</keyword>
<dbReference type="HOGENOM" id="CLU_236280_0_0_1"/>
<feature type="region of interest" description="Disordered" evidence="2">
    <location>
        <begin position="853"/>
        <end position="872"/>
    </location>
</feature>
<evidence type="ECO:0000256" key="3">
    <source>
        <dbReference type="SAM" id="Phobius"/>
    </source>
</evidence>
<feature type="compositionally biased region" description="Low complexity" evidence="2">
    <location>
        <begin position="131"/>
        <end position="141"/>
    </location>
</feature>
<proteinExistence type="inferred from homology"/>
<feature type="region of interest" description="Disordered" evidence="2">
    <location>
        <begin position="898"/>
        <end position="921"/>
    </location>
</feature>
<accession>B8LDL2</accession>
<dbReference type="InterPro" id="IPR000719">
    <property type="entry name" value="Prot_kinase_dom"/>
</dbReference>
<reference evidence="5 6" key="2">
    <citation type="journal article" date="2008" name="Nature">
        <title>The Phaeodactylum genome reveals the evolutionary history of diatom genomes.</title>
        <authorList>
            <person name="Bowler C."/>
            <person name="Allen A.E."/>
            <person name="Badger J.H."/>
            <person name="Grimwood J."/>
            <person name="Jabbari K."/>
            <person name="Kuo A."/>
            <person name="Maheswari U."/>
            <person name="Martens C."/>
            <person name="Maumus F."/>
            <person name="Otillar R.P."/>
            <person name="Rayko E."/>
            <person name="Salamov A."/>
            <person name="Vandepoele K."/>
            <person name="Beszteri B."/>
            <person name="Gruber A."/>
            <person name="Heijde M."/>
            <person name="Katinka M."/>
            <person name="Mock T."/>
            <person name="Valentin K."/>
            <person name="Verret F."/>
            <person name="Berges J.A."/>
            <person name="Brownlee C."/>
            <person name="Cadoret J.P."/>
            <person name="Chiovitti A."/>
            <person name="Choi C.J."/>
            <person name="Coesel S."/>
            <person name="De Martino A."/>
            <person name="Detter J.C."/>
            <person name="Durkin C."/>
            <person name="Falciatore A."/>
            <person name="Fournet J."/>
            <person name="Haruta M."/>
            <person name="Huysman M.J."/>
            <person name="Jenkins B.D."/>
            <person name="Jiroutova K."/>
            <person name="Jorgensen R.E."/>
            <person name="Joubert Y."/>
            <person name="Kaplan A."/>
            <person name="Kroger N."/>
            <person name="Kroth P.G."/>
            <person name="La Roche J."/>
            <person name="Lindquist E."/>
            <person name="Lommer M."/>
            <person name="Martin-Jezequel V."/>
            <person name="Lopez P.J."/>
            <person name="Lucas S."/>
            <person name="Mangogna M."/>
            <person name="McGinnis K."/>
            <person name="Medlin L.K."/>
            <person name="Montsant A."/>
            <person name="Oudot-Le Secq M.P."/>
            <person name="Napoli C."/>
            <person name="Obornik M."/>
            <person name="Parker M.S."/>
            <person name="Petit J.L."/>
            <person name="Porcel B.M."/>
            <person name="Poulsen N."/>
            <person name="Robison M."/>
            <person name="Rychlewski L."/>
            <person name="Rynearson T.A."/>
            <person name="Schmutz J."/>
            <person name="Shapiro H."/>
            <person name="Siaut M."/>
            <person name="Stanley M."/>
            <person name="Sussman M.R."/>
            <person name="Taylor A.R."/>
            <person name="Vardi A."/>
            <person name="von Dassow P."/>
            <person name="Vyverman W."/>
            <person name="Willis A."/>
            <person name="Wyrwicz L.S."/>
            <person name="Rokhsar D.S."/>
            <person name="Weissenbach J."/>
            <person name="Armbrust E.V."/>
            <person name="Green B.R."/>
            <person name="Van de Peer Y."/>
            <person name="Grigoriev I.V."/>
        </authorList>
    </citation>
    <scope>NUCLEOTIDE SEQUENCE [LARGE SCALE GENOMIC DNA]</scope>
    <source>
        <strain evidence="5 6">CCMP1335</strain>
    </source>
</reference>
<reference evidence="5 6" key="1">
    <citation type="journal article" date="2004" name="Science">
        <title>The genome of the diatom Thalassiosira pseudonana: ecology, evolution, and metabolism.</title>
        <authorList>
            <person name="Armbrust E.V."/>
            <person name="Berges J.A."/>
            <person name="Bowler C."/>
            <person name="Green B.R."/>
            <person name="Martinez D."/>
            <person name="Putnam N.H."/>
            <person name="Zhou S."/>
            <person name="Allen A.E."/>
            <person name="Apt K.E."/>
            <person name="Bechner M."/>
            <person name="Brzezinski M.A."/>
            <person name="Chaal B.K."/>
            <person name="Chiovitti A."/>
            <person name="Davis A.K."/>
            <person name="Demarest M.S."/>
            <person name="Detter J.C."/>
            <person name="Glavina T."/>
            <person name="Goodstein D."/>
            <person name="Hadi M.Z."/>
            <person name="Hellsten U."/>
            <person name="Hildebrand M."/>
            <person name="Jenkins B.D."/>
            <person name="Jurka J."/>
            <person name="Kapitonov V.V."/>
            <person name="Kroger N."/>
            <person name="Lau W.W."/>
            <person name="Lane T.W."/>
            <person name="Larimer F.W."/>
            <person name="Lippmeier J.C."/>
            <person name="Lucas S."/>
            <person name="Medina M."/>
            <person name="Montsant A."/>
            <person name="Obornik M."/>
            <person name="Parker M.S."/>
            <person name="Palenik B."/>
            <person name="Pazour G.J."/>
            <person name="Richardson P.M."/>
            <person name="Rynearson T.A."/>
            <person name="Saito M.A."/>
            <person name="Schwartz D.C."/>
            <person name="Thamatrakoln K."/>
            <person name="Valentin K."/>
            <person name="Vardi A."/>
            <person name="Wilkerson F.P."/>
            <person name="Rokhsar D.S."/>
        </authorList>
    </citation>
    <scope>NUCLEOTIDE SEQUENCE [LARGE SCALE GENOMIC DNA]</scope>
    <source>
        <strain evidence="5 6">CCMP1335</strain>
    </source>
</reference>
<feature type="region of interest" description="Disordered" evidence="2">
    <location>
        <begin position="1"/>
        <end position="25"/>
    </location>
</feature>
<dbReference type="eggNOG" id="ENOG502S3HQ">
    <property type="taxonomic scope" value="Eukaryota"/>
</dbReference>
<dbReference type="Gene3D" id="1.10.510.10">
    <property type="entry name" value="Transferase(Phosphotransferase) domain 1"/>
    <property type="match status" value="2"/>
</dbReference>
<feature type="compositionally biased region" description="Low complexity" evidence="2">
    <location>
        <begin position="13"/>
        <end position="25"/>
    </location>
</feature>
<dbReference type="InterPro" id="IPR053159">
    <property type="entry name" value="Hybrid_Histidine_Kinase"/>
</dbReference>
<dbReference type="InterPro" id="IPR041664">
    <property type="entry name" value="AAA_16"/>
</dbReference>
<dbReference type="GeneID" id="7444362"/>
<sequence length="1878" mass="211694">MPAILKNRRQLENNGGRSIGNISSNGAGVIDTTNNKHQPHHRLSFVALSNASIATKLLLLAILSFLIGTQFKSPLAEKLSSSNAERYESGFEPPRIRQQHAQRTQPGTKGGVREDDVSGEWMESWIRRSDNNNNNYNNNDNTVKQQLRQPSDNKSANTKSPRVIELHYVNQKLTASPPRIINSASNNNKRNLELSIPRQGPNNPPIKPNWHTPNAADFVDGYDFNKCTPMYEWQLQSFMNCNKFHELDLLQLRMINRGGSRIAFELNQYLPEDGSVSGQTSINKFVYKTMRYGKEVDPYQIEQQRKDALVMERTSKSLFIPDIHGYCSLAVMMDFMPEGNMHDYIKGARLSDRKRRGVGGDKSLWGGGEDGFDDGGNGSVLSPVDRLKIAIHIATSVADLHTIDGTEQPSFFHNDLCCHQYLFQDGIFKLNDFNYARPIYIDKSTNERCTRSSYGMVLWKGRSLEEHQKALQHPDFTPPQPDKIDVWMMGNLMYYILTDLYTFEIPKNLDCTESGRMLVEGKRTKYPDHIAKSKHPAHKAMTKALSMCWTQEWRERPSAREVSDYMIGELKRITGEEGYPDLRVKLPERDKDQKPTDKVVIEQVGGSTQRAEILLTDDVTLTWLPANLELRRNEYRGRDLRNAAGDRQPQLKQTSLALSGVAAHLIMDSNMDRLSLGLGSQITSNNNITPFTPLHVVHQSPNTAIYRVDQFTGVKLFTNPSISLEDATSSLRHEERISRYLSTSNKRHVLQVSHFNGRPALYFKWCNGITVREWLHNIQGGPYHQHFDDTAAKNRDLNVRLMAAMAITKTLIEFHNEGVVYNMLSLDNILLDSFEGGYVASFIDLSRASIAMKQKPKQGKTKSTSTSVGGGGGTTYSDLQSLGFTLNQLFRREDSALSFGEPSHLPNTEGTHPENRQRKRGKQHLIGEGLPLYLSSLITALQLSGDDTISSCELYTAAKDVYHDLKVFAETSKDSLRRWEPDASTMESRLQLKNDLFYGRGVQLSIIMHLIQSMFLPGSTPLMATISGYPGTGKSSLVDQIQKPLKERGVNFIAGKFDKDAHPDAVLASALNSFFGQIMLATGAEHVAMRWRIHDALGSSGITALIAMTPNLCLMMGESSNDDDQGSVSKNAGVSHRLKFLLCKVVAAIPTKSHPLVLYLDDLQWCDDTTLDVILILVTDPDVHHFLFLGTYRENEVNLSHPLTTRLNAIQEQGVSIVTVKVGPIEKECVNDLVSEALCLPPNLCNELAAVIHSKTGGCILFIVKFLKSLNDEELMWFSMSTRRWEYNLNAIGLKEVPDDVVQHLSHMMNRLSKNTQLGLKFAACLGPNFGKDLLELTKKGGEFDTDSFLKSCAEDGFFVEDEDSSTYTWCHDEIHQADQKYEVAELNLRASEKAMTSSAYHSAEKYLTAGRSLLDRSSWEMEYDLTLKLYNAASCVLLVTGDLQKLVKVIEEPLTHACCFEDKLSVYSDLIRALTTSGRLDEAFEQWPPLSPIMALRMVQLSVKHGNSNITPFAFAGYAALLVSNQISDFEKAYKMGRVAVEMTKRLGANEIMPMVYVTVYSIVTVYKEPIQATIARLEEGYTGALSTDNVFWAMSNLVALCITQLYGCGENLHFYRKELIPRIRRSIQRNQIMIAQNLLIFLQLATDLTGVDEDCFSTFFGMTEESCFTSAIHKEAVTIQRSFCVKKKYLTFFLGDLEGAKEMYLEGLQYSKLTAGRLIGVLISRFLDGMIACWLTYIVLSSEAFYFARKHDDEEEKWTTVGEKVMDEVRRWANSSPWNFINKLNLLEAEYYFLKGNDTKAMASYRASIRAAREHKFLHEEGLANEKMATYLLRKDKHSSALRSFVNAKNCYEQWGADNLVKRIDKAIAMIQPSCN</sequence>
<dbReference type="Pfam" id="PF07714">
    <property type="entry name" value="PK_Tyr_Ser-Thr"/>
    <property type="match status" value="1"/>
</dbReference>
<name>B8LDL2_THAPS</name>
<evidence type="ECO:0000256" key="1">
    <source>
        <dbReference type="ARBA" id="ARBA00008171"/>
    </source>
</evidence>
<evidence type="ECO:0000313" key="5">
    <source>
        <dbReference type="EMBL" id="EED86598.1"/>
    </source>
</evidence>
<evidence type="ECO:0000313" key="6">
    <source>
        <dbReference type="Proteomes" id="UP000001449"/>
    </source>
</evidence>
<dbReference type="Pfam" id="PF13191">
    <property type="entry name" value="AAA_16"/>
    <property type="match status" value="1"/>
</dbReference>
<organism evidence="5 6">
    <name type="scientific">Thalassiosira pseudonana</name>
    <name type="common">Marine diatom</name>
    <name type="synonym">Cyclotella nana</name>
    <dbReference type="NCBI Taxonomy" id="35128"/>
    <lineage>
        <taxon>Eukaryota</taxon>
        <taxon>Sar</taxon>
        <taxon>Stramenopiles</taxon>
        <taxon>Ochrophyta</taxon>
        <taxon>Bacillariophyta</taxon>
        <taxon>Coscinodiscophyceae</taxon>
        <taxon>Thalassiosirophycidae</taxon>
        <taxon>Thalassiosirales</taxon>
        <taxon>Thalassiosiraceae</taxon>
        <taxon>Thalassiosira</taxon>
    </lineage>
</organism>
<feature type="transmembrane region" description="Helical" evidence="3">
    <location>
        <begin position="45"/>
        <end position="67"/>
    </location>
</feature>
<dbReference type="InterPro" id="IPR011009">
    <property type="entry name" value="Kinase-like_dom_sf"/>
</dbReference>
<protein>
    <recommendedName>
        <fullName evidence="4">Protein kinase domain-containing protein</fullName>
    </recommendedName>
</protein>
<gene>
    <name evidence="5" type="ORF">THAPSDRAFT_11287</name>
</gene>
<evidence type="ECO:0000256" key="2">
    <source>
        <dbReference type="SAM" id="MobiDB-lite"/>
    </source>
</evidence>
<dbReference type="PROSITE" id="PS50011">
    <property type="entry name" value="PROTEIN_KINASE_DOM"/>
    <property type="match status" value="1"/>
</dbReference>
<dbReference type="PANTHER" id="PTHR43642">
    <property type="entry name" value="HYBRID SIGNAL TRANSDUCTION HISTIDINE KINASE G"/>
    <property type="match status" value="1"/>
</dbReference>
<feature type="region of interest" description="Disordered" evidence="2">
    <location>
        <begin position="86"/>
        <end position="162"/>
    </location>
</feature>
<dbReference type="InterPro" id="IPR027417">
    <property type="entry name" value="P-loop_NTPase"/>
</dbReference>
<keyword evidence="6" id="KW-1185">Reference proteome</keyword>
<dbReference type="RefSeq" id="XP_002297130.1">
    <property type="nucleotide sequence ID" value="XM_002297094.1"/>
</dbReference>
<dbReference type="InterPro" id="IPR001245">
    <property type="entry name" value="Ser-Thr/Tyr_kinase_cat_dom"/>
</dbReference>